<keyword evidence="12" id="KW-1185">Reference proteome</keyword>
<reference evidence="11 12" key="1">
    <citation type="submission" date="2015-04" db="EMBL/GenBank/DDBJ databases">
        <title>Lasius niger genome sequencing.</title>
        <authorList>
            <person name="Konorov E.A."/>
            <person name="Nikitin M.A."/>
            <person name="Kirill M.V."/>
            <person name="Chang P."/>
        </authorList>
    </citation>
    <scope>NUCLEOTIDE SEQUENCE [LARGE SCALE GENOMIC DNA]</scope>
    <source>
        <tissue evidence="11">Whole</tissue>
    </source>
</reference>
<name>A0A0J7NTB0_LASNI</name>
<feature type="binding site" evidence="8">
    <location>
        <position position="375"/>
    </location>
    <ligand>
        <name>Na(+)</name>
        <dbReference type="ChEBI" id="CHEBI:29101"/>
        <label>1</label>
    </ligand>
</feature>
<feature type="binding site" evidence="8">
    <location>
        <position position="476"/>
    </location>
    <ligand>
        <name>Na(+)</name>
        <dbReference type="ChEBI" id="CHEBI:29101"/>
        <label>1</label>
    </ligand>
</feature>
<dbReference type="InterPro" id="IPR000175">
    <property type="entry name" value="Na/ntran_symport"/>
</dbReference>
<dbReference type="AlphaFoldDB" id="A0A0J7NTB0"/>
<evidence type="ECO:0000256" key="8">
    <source>
        <dbReference type="PIRSR" id="PIRSR600175-1"/>
    </source>
</evidence>
<feature type="region of interest" description="Disordered" evidence="9">
    <location>
        <begin position="1"/>
        <end position="92"/>
    </location>
</feature>
<dbReference type="GO" id="GO:0005886">
    <property type="term" value="C:plasma membrane"/>
    <property type="evidence" value="ECO:0007669"/>
    <property type="project" value="TreeGrafter"/>
</dbReference>
<evidence type="ECO:0000313" key="12">
    <source>
        <dbReference type="Proteomes" id="UP000036403"/>
    </source>
</evidence>
<keyword evidence="7 10" id="KW-0472">Membrane</keyword>
<evidence type="ECO:0000256" key="7">
    <source>
        <dbReference type="ARBA" id="ARBA00023136"/>
    </source>
</evidence>
<dbReference type="Proteomes" id="UP000036403">
    <property type="component" value="Unassembled WGS sequence"/>
</dbReference>
<evidence type="ECO:0000256" key="1">
    <source>
        <dbReference type="ARBA" id="ARBA00004141"/>
    </source>
</evidence>
<accession>A0A0J7NTB0</accession>
<proteinExistence type="inferred from homology"/>
<feature type="binding site" evidence="8">
    <location>
        <position position="407"/>
    </location>
    <ligand>
        <name>Na(+)</name>
        <dbReference type="ChEBI" id="CHEBI:29101"/>
        <label>1</label>
    </ligand>
</feature>
<keyword evidence="5" id="KW-0769">Symport</keyword>
<dbReference type="EMBL" id="LBMM01001853">
    <property type="protein sequence ID" value="KMQ95645.1"/>
    <property type="molecule type" value="Genomic_DNA"/>
</dbReference>
<evidence type="ECO:0000256" key="9">
    <source>
        <dbReference type="SAM" id="MobiDB-lite"/>
    </source>
</evidence>
<feature type="transmembrane region" description="Helical" evidence="10">
    <location>
        <begin position="489"/>
        <end position="512"/>
    </location>
</feature>
<dbReference type="PRINTS" id="PR00176">
    <property type="entry name" value="NANEUSMPORT"/>
</dbReference>
<evidence type="ECO:0000313" key="11">
    <source>
        <dbReference type="EMBL" id="KMQ95645.1"/>
    </source>
</evidence>
<feature type="binding site" evidence="8">
    <location>
        <position position="472"/>
    </location>
    <ligand>
        <name>Na(+)</name>
        <dbReference type="ChEBI" id="CHEBI:29101"/>
        <label>1</label>
    </ligand>
</feature>
<dbReference type="GO" id="GO:0046872">
    <property type="term" value="F:metal ion binding"/>
    <property type="evidence" value="ECO:0007669"/>
    <property type="project" value="UniProtKB-KW"/>
</dbReference>
<evidence type="ECO:0000256" key="10">
    <source>
        <dbReference type="SAM" id="Phobius"/>
    </source>
</evidence>
<comment type="similarity">
    <text evidence="2">Belongs to the sodium:neurotransmitter symporter (SNF) (TC 2.A.22) family.</text>
</comment>
<dbReference type="GO" id="GO:0089718">
    <property type="term" value="P:amino acid import across plasma membrane"/>
    <property type="evidence" value="ECO:0007669"/>
    <property type="project" value="TreeGrafter"/>
</dbReference>
<dbReference type="STRING" id="67767.A0A0J7NTB0"/>
<sequence>MNTESGNNDSGVSGSVSDEPRDSGKPVLPRHGNVVYNKFRDGKQVASSVRKMSAMPEEEDVASDDTEPEVIRLDGHQKHSETESAEWSSEERGHLLNSAVRRIIVAPTVGTGNVVRGTTASRDDSPESAVRSNGHRHRWSRCRPLMIDRAESGSSSGRDNGTPQSPGGLSIRSIDQSYPARHHHCLNARSPRISNVVMDESQQRCSCCHQSSPTWASILYAESNGSQVPRSFPDTVSIKSLASIGLGSSDGRKLTIRRVPTSPSELLNVVHPPPKKVLQISSGIEEPGILRWELVACLITAWIIVYFSIWKSIKSSAQVRYLTATLPFLLIVVFLTRSLTLEGAAKGLQFFFHPRWELLGDAKVWINAAAQVFNSVGIAFGSMICFASYNRFHNTVLVDTIAVSLINAFSSLLVGIFSFATIGNIALEQNMSVEDVLTDGPGLVFVIYPQALGKMPASQLWAVLFFFMLVCLSLNSQGGIYFFQLIDHYAASMSIMFLAFFEVIAIAWLYGVRRLCNNVKEMTGHLPSMYFRFCWFFAAPLLIMAVWVFSLIDYEPPTYHNGDYTYPWWAEAIGWSIASLSLICIPAFAVYVFVRADGVTFAERFKNSIKPHFEACKVCGQEYCMEPMHNLEEEILKEPQTDVNTSIKLNSHYLLKPQM</sequence>
<evidence type="ECO:0000256" key="6">
    <source>
        <dbReference type="ARBA" id="ARBA00022989"/>
    </source>
</evidence>
<dbReference type="GO" id="GO:0005283">
    <property type="term" value="F:amino acid:sodium symporter activity"/>
    <property type="evidence" value="ECO:0007669"/>
    <property type="project" value="TreeGrafter"/>
</dbReference>
<feature type="transmembrane region" description="Helical" evidence="10">
    <location>
        <begin position="289"/>
        <end position="309"/>
    </location>
</feature>
<keyword evidence="8" id="KW-0479">Metal-binding</keyword>
<evidence type="ECO:0000256" key="3">
    <source>
        <dbReference type="ARBA" id="ARBA00022448"/>
    </source>
</evidence>
<feature type="compositionally biased region" description="Low complexity" evidence="9">
    <location>
        <begin position="1"/>
        <end position="17"/>
    </location>
</feature>
<feature type="compositionally biased region" description="Basic and acidic residues" evidence="9">
    <location>
        <begin position="69"/>
        <end position="82"/>
    </location>
</feature>
<comment type="caution">
    <text evidence="11">The sequence shown here is derived from an EMBL/GenBank/DDBJ whole genome shotgun (WGS) entry which is preliminary data.</text>
</comment>
<dbReference type="Pfam" id="PF00209">
    <property type="entry name" value="SNF"/>
    <property type="match status" value="1"/>
</dbReference>
<feature type="transmembrane region" description="Helical" evidence="10">
    <location>
        <begin position="321"/>
        <end position="344"/>
    </location>
</feature>
<evidence type="ECO:0000256" key="2">
    <source>
        <dbReference type="ARBA" id="ARBA00006459"/>
    </source>
</evidence>
<dbReference type="OrthoDB" id="6581954at2759"/>
<keyword evidence="6 10" id="KW-1133">Transmembrane helix</keyword>
<keyword evidence="4 10" id="KW-0812">Transmembrane</keyword>
<protein>
    <submittedName>
        <fullName evidence="11">Sodium-and chloride-dependent gaba transporter ine</fullName>
    </submittedName>
</protein>
<dbReference type="PANTHER" id="PTHR11616:SF303">
    <property type="entry name" value="SODIUM- AND CHLORIDE-DEPENDENT GABA TRANSPORTER INE"/>
    <property type="match status" value="1"/>
</dbReference>
<dbReference type="PaxDb" id="67767-A0A0J7NTB0"/>
<gene>
    <name evidence="11" type="ORF">RF55_4131</name>
</gene>
<feature type="transmembrane region" description="Helical" evidence="10">
    <location>
        <begin position="460"/>
        <end position="483"/>
    </location>
</feature>
<feature type="transmembrane region" description="Helical" evidence="10">
    <location>
        <begin position="533"/>
        <end position="552"/>
    </location>
</feature>
<feature type="transmembrane region" description="Helical" evidence="10">
    <location>
        <begin position="401"/>
        <end position="425"/>
    </location>
</feature>
<keyword evidence="3" id="KW-0813">Transport</keyword>
<evidence type="ECO:0000256" key="5">
    <source>
        <dbReference type="ARBA" id="ARBA00022847"/>
    </source>
</evidence>
<feature type="transmembrane region" description="Helical" evidence="10">
    <location>
        <begin position="572"/>
        <end position="594"/>
    </location>
</feature>
<feature type="compositionally biased region" description="Acidic residues" evidence="9">
    <location>
        <begin position="56"/>
        <end position="68"/>
    </location>
</feature>
<evidence type="ECO:0000256" key="4">
    <source>
        <dbReference type="ARBA" id="ARBA00022692"/>
    </source>
</evidence>
<feature type="region of interest" description="Disordered" evidence="9">
    <location>
        <begin position="113"/>
        <end position="173"/>
    </location>
</feature>
<keyword evidence="8" id="KW-0915">Sodium</keyword>
<dbReference type="PROSITE" id="PS50267">
    <property type="entry name" value="NA_NEUROTRAN_SYMP_3"/>
    <property type="match status" value="1"/>
</dbReference>
<dbReference type="PANTHER" id="PTHR11616">
    <property type="entry name" value="SODIUM/CHLORIDE DEPENDENT TRANSPORTER"/>
    <property type="match status" value="1"/>
</dbReference>
<feature type="compositionally biased region" description="Polar residues" evidence="9">
    <location>
        <begin position="152"/>
        <end position="167"/>
    </location>
</feature>
<dbReference type="InterPro" id="IPR037272">
    <property type="entry name" value="SNS_sf"/>
</dbReference>
<dbReference type="SUPFAM" id="SSF161070">
    <property type="entry name" value="SNF-like"/>
    <property type="match status" value="1"/>
</dbReference>
<comment type="subcellular location">
    <subcellularLocation>
        <location evidence="1">Membrane</location>
        <topology evidence="1">Multi-pass membrane protein</topology>
    </subcellularLocation>
</comment>
<organism evidence="11 12">
    <name type="scientific">Lasius niger</name>
    <name type="common">Black garden ant</name>
    <dbReference type="NCBI Taxonomy" id="67767"/>
    <lineage>
        <taxon>Eukaryota</taxon>
        <taxon>Metazoa</taxon>
        <taxon>Ecdysozoa</taxon>
        <taxon>Arthropoda</taxon>
        <taxon>Hexapoda</taxon>
        <taxon>Insecta</taxon>
        <taxon>Pterygota</taxon>
        <taxon>Neoptera</taxon>
        <taxon>Endopterygota</taxon>
        <taxon>Hymenoptera</taxon>
        <taxon>Apocrita</taxon>
        <taxon>Aculeata</taxon>
        <taxon>Formicoidea</taxon>
        <taxon>Formicidae</taxon>
        <taxon>Formicinae</taxon>
        <taxon>Lasius</taxon>
        <taxon>Lasius</taxon>
    </lineage>
</organism>